<dbReference type="SMART" id="SM00487">
    <property type="entry name" value="DEXDc"/>
    <property type="match status" value="1"/>
</dbReference>
<reference evidence="3" key="1">
    <citation type="journal article" date="2021" name="Proc. Natl. Acad. Sci. U.S.A.">
        <title>A Catalog of Tens of Thousands of Viruses from Human Metagenomes Reveals Hidden Associations with Chronic Diseases.</title>
        <authorList>
            <person name="Tisza M.J."/>
            <person name="Buck C.B."/>
        </authorList>
    </citation>
    <scope>NUCLEOTIDE SEQUENCE</scope>
    <source>
        <strain evidence="3">Ct45W1</strain>
    </source>
</reference>
<accession>A0A8S5L6U1</accession>
<evidence type="ECO:0000313" key="3">
    <source>
        <dbReference type="EMBL" id="DAD65630.1"/>
    </source>
</evidence>
<dbReference type="GO" id="GO:0006281">
    <property type="term" value="P:DNA repair"/>
    <property type="evidence" value="ECO:0007669"/>
    <property type="project" value="TreeGrafter"/>
</dbReference>
<dbReference type="GO" id="GO:0016787">
    <property type="term" value="F:hydrolase activity"/>
    <property type="evidence" value="ECO:0007669"/>
    <property type="project" value="UniProtKB-KW"/>
</dbReference>
<dbReference type="SUPFAM" id="SSF52540">
    <property type="entry name" value="P-loop containing nucleoside triphosphate hydrolases"/>
    <property type="match status" value="2"/>
</dbReference>
<dbReference type="PANTHER" id="PTHR45766">
    <property type="entry name" value="DNA ANNEALING HELICASE AND ENDONUCLEASE ZRANB3 FAMILY MEMBER"/>
    <property type="match status" value="1"/>
</dbReference>
<dbReference type="GO" id="GO:0005524">
    <property type="term" value="F:ATP binding"/>
    <property type="evidence" value="ECO:0007669"/>
    <property type="project" value="InterPro"/>
</dbReference>
<dbReference type="PANTHER" id="PTHR45766:SF6">
    <property type="entry name" value="SWI_SNF-RELATED MATRIX-ASSOCIATED ACTIN-DEPENDENT REGULATOR OF CHROMATIN SUBFAMILY A-LIKE PROTEIN 1"/>
    <property type="match status" value="1"/>
</dbReference>
<keyword evidence="1" id="KW-0378">Hydrolase</keyword>
<name>A0A8S5L6U1_9CAUD</name>
<evidence type="ECO:0000256" key="1">
    <source>
        <dbReference type="ARBA" id="ARBA00022801"/>
    </source>
</evidence>
<dbReference type="PROSITE" id="PS51192">
    <property type="entry name" value="HELICASE_ATP_BIND_1"/>
    <property type="match status" value="1"/>
</dbReference>
<dbReference type="InterPro" id="IPR000330">
    <property type="entry name" value="SNF2_N"/>
</dbReference>
<dbReference type="Pfam" id="PF00176">
    <property type="entry name" value="SNF2-rel_dom"/>
    <property type="match status" value="1"/>
</dbReference>
<dbReference type="EMBL" id="BK014646">
    <property type="protein sequence ID" value="DAD65630.1"/>
    <property type="molecule type" value="Genomic_DNA"/>
</dbReference>
<dbReference type="InterPro" id="IPR027417">
    <property type="entry name" value="P-loop_NTPase"/>
</dbReference>
<protein>
    <submittedName>
        <fullName evidence="3">Chromatin remodeling complex ATPase</fullName>
    </submittedName>
</protein>
<proteinExistence type="predicted"/>
<feature type="domain" description="Helicase ATP-binding" evidence="2">
    <location>
        <begin position="13"/>
        <end position="178"/>
    </location>
</feature>
<dbReference type="InterPro" id="IPR014001">
    <property type="entry name" value="Helicase_ATP-bd"/>
</dbReference>
<dbReference type="GO" id="GO:0031297">
    <property type="term" value="P:replication fork processing"/>
    <property type="evidence" value="ECO:0007669"/>
    <property type="project" value="TreeGrafter"/>
</dbReference>
<evidence type="ECO:0000259" key="2">
    <source>
        <dbReference type="PROSITE" id="PS51192"/>
    </source>
</evidence>
<organism evidence="3">
    <name type="scientific">Siphoviridae sp. ct45W1</name>
    <dbReference type="NCBI Taxonomy" id="2823562"/>
    <lineage>
        <taxon>Viruses</taxon>
        <taxon>Duplodnaviria</taxon>
        <taxon>Heunggongvirae</taxon>
        <taxon>Uroviricota</taxon>
        <taxon>Caudoviricetes</taxon>
    </lineage>
</organism>
<dbReference type="Gene3D" id="3.40.50.300">
    <property type="entry name" value="P-loop containing nucleotide triphosphate hydrolases"/>
    <property type="match status" value="2"/>
</dbReference>
<sequence length="484" mass="53170">MTAALTPEQETSRAWLVSHPRGLLIAGMGTGKTWTTLRALADLPADAFPALVLAPPTVSESTWSDEAERRSIPLVVEPAPRTPPARRRAALADTLADVVVLSSASIRDAVLSDTVWRTVVVDEASQYMTPSASRGESQRARALRELTSQADRVWLLTGTPGHDPIGVWSLVRMLDGGERLGKTVTRARDEYLTEGRMLPTGARVGREPRLGAMQRLIRKASDVLRYAEAGKELVLPEVGYQALTPVMGREAVRMSRELLADGVTRLPDGREVYTSGPGAVANLMHQLTTGAIWYRPPLDPDAEPELVQVDRIRPALDYAASAVRARRKVTGRGVLVMTWFRHEEPYLRAQLREMRIGSAKRAEDRAAFNAGNLDVLIAHPASAGHGLNLQFGGESLVWTCLPWSLELWEQANARLARPGQKAEYVTCQFNVPVYDRGEPSIARAIWDALGRKADIQRTVFTTLGLSDEEHEGTNLTEPDEAAYI</sequence>